<comment type="caution">
    <text evidence="2">The sequence shown here is derived from an EMBL/GenBank/DDBJ whole genome shotgun (WGS) entry which is preliminary data.</text>
</comment>
<dbReference type="EMBL" id="JBBVGT010000002">
    <property type="protein sequence ID" value="MFB5946357.1"/>
    <property type="molecule type" value="Genomic_DNA"/>
</dbReference>
<reference evidence="2 3" key="1">
    <citation type="submission" date="2024-04" db="EMBL/GenBank/DDBJ databases">
        <title>Albibacterium profundi sp. nov., isolated from sediment of the Challenger Deep of Mariana Trench.</title>
        <authorList>
            <person name="Wang Y."/>
        </authorList>
    </citation>
    <scope>NUCLEOTIDE SEQUENCE [LARGE SCALE GENOMIC DNA]</scope>
    <source>
        <strain evidence="2 3">RHL897</strain>
    </source>
</reference>
<keyword evidence="3" id="KW-1185">Reference proteome</keyword>
<feature type="domain" description="DUF3347" evidence="1">
    <location>
        <begin position="41"/>
        <end position="128"/>
    </location>
</feature>
<dbReference type="InterPro" id="IPR021782">
    <property type="entry name" value="DUF3347"/>
</dbReference>
<protein>
    <submittedName>
        <fullName evidence="2">DUF3347 domain-containing protein</fullName>
    </submittedName>
</protein>
<dbReference type="Pfam" id="PF11827">
    <property type="entry name" value="DUF3347"/>
    <property type="match status" value="1"/>
</dbReference>
<dbReference type="RefSeq" id="WP_375557866.1">
    <property type="nucleotide sequence ID" value="NZ_JBBVGT010000002.1"/>
</dbReference>
<dbReference type="Proteomes" id="UP001580928">
    <property type="component" value="Unassembled WGS sequence"/>
</dbReference>
<sequence>MKSISRILMVITVLLSYTSGFAKVNLANESAQNVSQLTALFDNYFSIKDALVSSDASMAASKAASMVVSIKAVDMGKLSSEEHNAWMKVTNDLTNSAGTITKSKNVSQQRQAFALLSKSMYELAKESNQAVPVFYQHCSMFNNGKGANWLSKESAIKNPYYGNKMLTCGSVTETINNGK</sequence>
<evidence type="ECO:0000313" key="3">
    <source>
        <dbReference type="Proteomes" id="UP001580928"/>
    </source>
</evidence>
<evidence type="ECO:0000313" key="2">
    <source>
        <dbReference type="EMBL" id="MFB5946357.1"/>
    </source>
</evidence>
<proteinExistence type="predicted"/>
<evidence type="ECO:0000259" key="1">
    <source>
        <dbReference type="Pfam" id="PF11827"/>
    </source>
</evidence>
<name>A0ABV5CIZ7_9SPHI</name>
<organism evidence="2 3">
    <name type="scientific">Albibacterium profundi</name>
    <dbReference type="NCBI Taxonomy" id="3134906"/>
    <lineage>
        <taxon>Bacteria</taxon>
        <taxon>Pseudomonadati</taxon>
        <taxon>Bacteroidota</taxon>
        <taxon>Sphingobacteriia</taxon>
        <taxon>Sphingobacteriales</taxon>
        <taxon>Sphingobacteriaceae</taxon>
        <taxon>Albibacterium</taxon>
    </lineage>
</organism>
<accession>A0ABV5CIZ7</accession>
<gene>
    <name evidence="2" type="ORF">WKR92_10990</name>
</gene>